<evidence type="ECO:0000256" key="8">
    <source>
        <dbReference type="ARBA" id="ARBA00040793"/>
    </source>
</evidence>
<evidence type="ECO:0000256" key="12">
    <source>
        <dbReference type="SAM" id="MobiDB-lite"/>
    </source>
</evidence>
<dbReference type="Gene3D" id="1.10.3210.10">
    <property type="entry name" value="Hypothetical protein af1432"/>
    <property type="match status" value="1"/>
</dbReference>
<comment type="catalytic activity">
    <reaction evidence="11">
        <text>guanosine 3',5'-bis(diphosphate) + H2O = GDP + diphosphate + H(+)</text>
        <dbReference type="Rhea" id="RHEA:14253"/>
        <dbReference type="ChEBI" id="CHEBI:15377"/>
        <dbReference type="ChEBI" id="CHEBI:15378"/>
        <dbReference type="ChEBI" id="CHEBI:33019"/>
        <dbReference type="ChEBI" id="CHEBI:58189"/>
        <dbReference type="ChEBI" id="CHEBI:77828"/>
        <dbReference type="EC" id="3.1.7.2"/>
    </reaction>
</comment>
<dbReference type="InterPro" id="IPR052194">
    <property type="entry name" value="MESH1"/>
</dbReference>
<gene>
    <name evidence="13" type="ORF">DME_LOCUS4498</name>
</gene>
<evidence type="ECO:0000313" key="13">
    <source>
        <dbReference type="EMBL" id="VDN54525.1"/>
    </source>
</evidence>
<dbReference type="FunFam" id="1.10.3210.10:FF:000012">
    <property type="entry name" value="HD domain containing 3"/>
    <property type="match status" value="1"/>
</dbReference>
<evidence type="ECO:0000256" key="5">
    <source>
        <dbReference type="ARBA" id="ARBA00024387"/>
    </source>
</evidence>
<accession>A0A0N4U0Q1</accession>
<reference evidence="16" key="1">
    <citation type="submission" date="2017-02" db="UniProtKB">
        <authorList>
            <consortium name="WormBaseParasite"/>
        </authorList>
    </citation>
    <scope>IDENTIFICATION</scope>
</reference>
<evidence type="ECO:0000313" key="16">
    <source>
        <dbReference type="WBParaSite" id="DME_0000013801-mRNA-1"/>
    </source>
</evidence>
<evidence type="ECO:0000256" key="3">
    <source>
        <dbReference type="ARBA" id="ARBA00022801"/>
    </source>
</evidence>
<keyword evidence="15" id="KW-1185">Reference proteome</keyword>
<sequence length="249" mass="28184">MSGSGKMSGKNGDLPDKPPSYADICFEKGKHAKIYPGMPEDRSDENGKFKENEPEKNELKYNCATNDISLFIKAVDFAARRHRNQRRKDPAQTPYINHPIGVANILINEAKITDITILICAVLHDLIEDTKTTLEEIKEQFGDEVRSVKKILPVASIVKECTLDKSLSNSQRKSAQVQRALNMSHKAKLVEMADKLYNLRDIARVKPVGWTDHYKIEYFKWAKEVIANMKGSNELLEVALDDIINSNLK</sequence>
<dbReference type="InterPro" id="IPR003607">
    <property type="entry name" value="HD/PDEase_dom"/>
</dbReference>
<evidence type="ECO:0000313" key="15">
    <source>
        <dbReference type="Proteomes" id="UP000274756"/>
    </source>
</evidence>
<keyword evidence="3" id="KW-0378">Hydrolase</keyword>
<dbReference type="PANTHER" id="PTHR46246:SF1">
    <property type="entry name" value="GUANOSINE-3',5'-BIS(DIPHOSPHATE) 3'-PYROPHOSPHOHYDROLASE MESH1"/>
    <property type="match status" value="1"/>
</dbReference>
<dbReference type="WBParaSite" id="DME_0000013801-mRNA-1">
    <property type="protein sequence ID" value="DME_0000013801-mRNA-1"/>
    <property type="gene ID" value="DME_0000013801"/>
</dbReference>
<feature type="compositionally biased region" description="Basic and acidic residues" evidence="12">
    <location>
        <begin position="39"/>
        <end position="54"/>
    </location>
</feature>
<organism evidence="14 16">
    <name type="scientific">Dracunculus medinensis</name>
    <name type="common">Guinea worm</name>
    <dbReference type="NCBI Taxonomy" id="318479"/>
    <lineage>
        <taxon>Eukaryota</taxon>
        <taxon>Metazoa</taxon>
        <taxon>Ecdysozoa</taxon>
        <taxon>Nematoda</taxon>
        <taxon>Chromadorea</taxon>
        <taxon>Rhabditida</taxon>
        <taxon>Spirurina</taxon>
        <taxon>Dracunculoidea</taxon>
        <taxon>Dracunculidae</taxon>
        <taxon>Dracunculus</taxon>
    </lineage>
</organism>
<name>A0A0N4U0Q1_DRAME</name>
<dbReference type="STRING" id="318479.A0A0N4U0Q1"/>
<evidence type="ECO:0000256" key="2">
    <source>
        <dbReference type="ARBA" id="ARBA00022723"/>
    </source>
</evidence>
<dbReference type="GO" id="GO:0046872">
    <property type="term" value="F:metal ion binding"/>
    <property type="evidence" value="ECO:0007669"/>
    <property type="project" value="UniProtKB-KW"/>
</dbReference>
<dbReference type="EMBL" id="UYYG01001150">
    <property type="protein sequence ID" value="VDN54525.1"/>
    <property type="molecule type" value="Genomic_DNA"/>
</dbReference>
<evidence type="ECO:0000256" key="9">
    <source>
        <dbReference type="ARBA" id="ARBA00041464"/>
    </source>
</evidence>
<evidence type="ECO:0000256" key="6">
    <source>
        <dbReference type="ARBA" id="ARBA00037781"/>
    </source>
</evidence>
<dbReference type="OrthoDB" id="430679at2759"/>
<evidence type="ECO:0000256" key="1">
    <source>
        <dbReference type="ARBA" id="ARBA00001936"/>
    </source>
</evidence>
<reference evidence="13 15" key="2">
    <citation type="submission" date="2018-11" db="EMBL/GenBank/DDBJ databases">
        <authorList>
            <consortium name="Pathogen Informatics"/>
        </authorList>
    </citation>
    <scope>NUCLEOTIDE SEQUENCE [LARGE SCALE GENOMIC DNA]</scope>
</reference>
<dbReference type="PANTHER" id="PTHR46246">
    <property type="entry name" value="GUANOSINE-3',5'-BIS(DIPHOSPHATE) 3'-PYROPHOSPHOHYDROLASE MESH1"/>
    <property type="match status" value="1"/>
</dbReference>
<comment type="function">
    <text evidence="6">ppGpp hydrolyzing enzyme involved in starvation response.</text>
</comment>
<dbReference type="AlphaFoldDB" id="A0A0N4U0Q1"/>
<keyword evidence="2" id="KW-0479">Metal-binding</keyword>
<protein>
    <recommendedName>
        <fullName evidence="8">Guanosine-3',5'-bis(diphosphate) 3'-pyrophosphohydrolase MESH1</fullName>
        <ecNumber evidence="5">3.1.7.2</ecNumber>
    </recommendedName>
    <alternativeName>
        <fullName evidence="9">Metazoan SpoT homolog 1</fullName>
    </alternativeName>
    <alternativeName>
        <fullName evidence="10">Penta-phosphate guanosine-3'-pyrophosphohydrolase</fullName>
    </alternativeName>
</protein>
<dbReference type="CDD" id="cd00077">
    <property type="entry name" value="HDc"/>
    <property type="match status" value="1"/>
</dbReference>
<evidence type="ECO:0000256" key="7">
    <source>
        <dbReference type="ARBA" id="ARBA00038354"/>
    </source>
</evidence>
<comment type="cofactor">
    <cofactor evidence="1">
        <name>Mn(2+)</name>
        <dbReference type="ChEBI" id="CHEBI:29035"/>
    </cofactor>
</comment>
<feature type="compositionally biased region" description="Low complexity" evidence="12">
    <location>
        <begin position="1"/>
        <end position="10"/>
    </location>
</feature>
<evidence type="ECO:0000256" key="10">
    <source>
        <dbReference type="ARBA" id="ARBA00041770"/>
    </source>
</evidence>
<dbReference type="SUPFAM" id="SSF109604">
    <property type="entry name" value="HD-domain/PDEase-like"/>
    <property type="match status" value="1"/>
</dbReference>
<dbReference type="Proteomes" id="UP000038040">
    <property type="component" value="Unplaced"/>
</dbReference>
<dbReference type="Proteomes" id="UP000274756">
    <property type="component" value="Unassembled WGS sequence"/>
</dbReference>
<dbReference type="GO" id="GO:0008893">
    <property type="term" value="F:guanosine-3',5'-bis(diphosphate) 3'-diphosphatase activity"/>
    <property type="evidence" value="ECO:0007669"/>
    <property type="project" value="UniProtKB-EC"/>
</dbReference>
<evidence type="ECO:0000313" key="14">
    <source>
        <dbReference type="Proteomes" id="UP000038040"/>
    </source>
</evidence>
<dbReference type="Pfam" id="PF13328">
    <property type="entry name" value="HD_4"/>
    <property type="match status" value="1"/>
</dbReference>
<evidence type="ECO:0000256" key="4">
    <source>
        <dbReference type="ARBA" id="ARBA00023211"/>
    </source>
</evidence>
<dbReference type="EC" id="3.1.7.2" evidence="5"/>
<comment type="similarity">
    <text evidence="7">Belongs to the MESH1 family.</text>
</comment>
<keyword evidence="4" id="KW-0464">Manganese</keyword>
<evidence type="ECO:0000256" key="11">
    <source>
        <dbReference type="ARBA" id="ARBA00047968"/>
    </source>
</evidence>
<feature type="region of interest" description="Disordered" evidence="12">
    <location>
        <begin position="1"/>
        <end position="54"/>
    </location>
</feature>
<proteinExistence type="inferred from homology"/>